<keyword evidence="3" id="KW-0732">Signal</keyword>
<evidence type="ECO:0000259" key="4">
    <source>
        <dbReference type="PROSITE" id="PS50240"/>
    </source>
</evidence>
<evidence type="ECO:0000256" key="3">
    <source>
        <dbReference type="SAM" id="SignalP"/>
    </source>
</evidence>
<name>A0A182SK63_9DIPT</name>
<accession>A0A182SK63</accession>
<evidence type="ECO:0000313" key="5">
    <source>
        <dbReference type="EnsemblMetazoa" id="AMAM008384-PA"/>
    </source>
</evidence>
<dbReference type="FunFam" id="2.40.10.10:FF:000068">
    <property type="entry name" value="transmembrane protease serine 2"/>
    <property type="match status" value="1"/>
</dbReference>
<dbReference type="PROSITE" id="PS50240">
    <property type="entry name" value="TRYPSIN_DOM"/>
    <property type="match status" value="1"/>
</dbReference>
<dbReference type="EnsemblMetazoa" id="AMAM008384-RA">
    <property type="protein sequence ID" value="AMAM008384-PA"/>
    <property type="gene ID" value="AMAM008384"/>
</dbReference>
<dbReference type="SMART" id="SM00020">
    <property type="entry name" value="Tryp_SPc"/>
    <property type="match status" value="1"/>
</dbReference>
<feature type="chain" id="PRO_5008135943" description="Peptidase S1 domain-containing protein" evidence="3">
    <location>
        <begin position="25"/>
        <end position="313"/>
    </location>
</feature>
<dbReference type="InterPro" id="IPR051333">
    <property type="entry name" value="CLIP_Serine_Protease"/>
</dbReference>
<keyword evidence="6" id="KW-1185">Reference proteome</keyword>
<dbReference type="SUPFAM" id="SSF50494">
    <property type="entry name" value="Trypsin-like serine proteases"/>
    <property type="match status" value="1"/>
</dbReference>
<dbReference type="PANTHER" id="PTHR24260:SF136">
    <property type="entry name" value="GH08193P-RELATED"/>
    <property type="match status" value="1"/>
</dbReference>
<dbReference type="InterPro" id="IPR001254">
    <property type="entry name" value="Trypsin_dom"/>
</dbReference>
<evidence type="ECO:0000256" key="2">
    <source>
        <dbReference type="ARBA" id="ARBA00024195"/>
    </source>
</evidence>
<dbReference type="InterPro" id="IPR043504">
    <property type="entry name" value="Peptidase_S1_PA_chymotrypsin"/>
</dbReference>
<keyword evidence="1" id="KW-1015">Disulfide bond</keyword>
<feature type="domain" description="Peptidase S1" evidence="4">
    <location>
        <begin position="44"/>
        <end position="287"/>
    </location>
</feature>
<dbReference type="Pfam" id="PF00089">
    <property type="entry name" value="Trypsin"/>
    <property type="match status" value="1"/>
</dbReference>
<dbReference type="VEuPathDB" id="VectorBase:AMAM008384"/>
<reference evidence="6" key="1">
    <citation type="submission" date="2013-09" db="EMBL/GenBank/DDBJ databases">
        <title>The Genome Sequence of Anopheles maculatus species B.</title>
        <authorList>
            <consortium name="The Broad Institute Genomics Platform"/>
            <person name="Neafsey D.E."/>
            <person name="Besansky N."/>
            <person name="Howell P."/>
            <person name="Walton C."/>
            <person name="Young S.K."/>
            <person name="Zeng Q."/>
            <person name="Gargeya S."/>
            <person name="Fitzgerald M."/>
            <person name="Haas B."/>
            <person name="Abouelleil A."/>
            <person name="Allen A.W."/>
            <person name="Alvarado L."/>
            <person name="Arachchi H.M."/>
            <person name="Berlin A.M."/>
            <person name="Chapman S.B."/>
            <person name="Gainer-Dewar J."/>
            <person name="Goldberg J."/>
            <person name="Griggs A."/>
            <person name="Gujja S."/>
            <person name="Hansen M."/>
            <person name="Howarth C."/>
            <person name="Imamovic A."/>
            <person name="Ireland A."/>
            <person name="Larimer J."/>
            <person name="McCowan C."/>
            <person name="Murphy C."/>
            <person name="Pearson M."/>
            <person name="Poon T.W."/>
            <person name="Priest M."/>
            <person name="Roberts A."/>
            <person name="Saif S."/>
            <person name="Shea T."/>
            <person name="Sisk P."/>
            <person name="Sykes S."/>
            <person name="Wortman J."/>
            <person name="Nusbaum C."/>
            <person name="Birren B."/>
        </authorList>
    </citation>
    <scope>NUCLEOTIDE SEQUENCE [LARGE SCALE GENOMIC DNA]</scope>
    <source>
        <strain evidence="6">maculatus3</strain>
    </source>
</reference>
<protein>
    <recommendedName>
        <fullName evidence="4">Peptidase S1 domain-containing protein</fullName>
    </recommendedName>
</protein>
<reference evidence="5" key="2">
    <citation type="submission" date="2020-05" db="UniProtKB">
        <authorList>
            <consortium name="EnsemblMetazoa"/>
        </authorList>
    </citation>
    <scope>IDENTIFICATION</scope>
    <source>
        <strain evidence="5">maculatus3</strain>
    </source>
</reference>
<dbReference type="GO" id="GO:0004252">
    <property type="term" value="F:serine-type endopeptidase activity"/>
    <property type="evidence" value="ECO:0007669"/>
    <property type="project" value="InterPro"/>
</dbReference>
<proteinExistence type="inferred from homology"/>
<dbReference type="Proteomes" id="UP000075901">
    <property type="component" value="Unassembled WGS sequence"/>
</dbReference>
<evidence type="ECO:0000256" key="1">
    <source>
        <dbReference type="ARBA" id="ARBA00023157"/>
    </source>
</evidence>
<dbReference type="GO" id="GO:0006508">
    <property type="term" value="P:proteolysis"/>
    <property type="evidence" value="ECO:0007669"/>
    <property type="project" value="InterPro"/>
</dbReference>
<feature type="signal peptide" evidence="3">
    <location>
        <begin position="1"/>
        <end position="24"/>
    </location>
</feature>
<dbReference type="AlphaFoldDB" id="A0A182SK63"/>
<dbReference type="PRINTS" id="PR00722">
    <property type="entry name" value="CHYMOTRYPSIN"/>
</dbReference>
<comment type="similarity">
    <text evidence="2">Belongs to the peptidase S1 family. CLIP subfamily.</text>
</comment>
<dbReference type="InterPro" id="IPR001314">
    <property type="entry name" value="Peptidase_S1A"/>
</dbReference>
<evidence type="ECO:0000313" key="6">
    <source>
        <dbReference type="Proteomes" id="UP000075901"/>
    </source>
</evidence>
<sequence>MNSPFWIFVLLGLSLSAVSQTSHAQEYQRLCGRRKVKSLSLRSTQNGVDAEPGQWPWHAIVFRKDDIGGINYKCGGTIIDESIVLTSAHCVFGNGVLKPTKLSIHVGRIHLTEEYTQKFDAKEIMLHPKFSGTKVDNDIALIRLASNITMTRFVQPVCLWTLDDNPNLIVGKNGTIVGFSLTEQKIISEHLKQTSVGVVDALTCASSDRETLENLLTPKMICAGGQEGGCRGNGGGGMFFEVEGRWFVRAIVSFTPRLTQDGLCDPSVNTVFTDVAKYIDWIRNYIDPGLLPIASERIELGPYVDGAIIFPDD</sequence>
<dbReference type="PANTHER" id="PTHR24260">
    <property type="match status" value="1"/>
</dbReference>
<dbReference type="InterPro" id="IPR009003">
    <property type="entry name" value="Peptidase_S1_PA"/>
</dbReference>
<dbReference type="Gene3D" id="2.40.10.10">
    <property type="entry name" value="Trypsin-like serine proteases"/>
    <property type="match status" value="1"/>
</dbReference>
<dbReference type="CDD" id="cd00190">
    <property type="entry name" value="Tryp_SPc"/>
    <property type="match status" value="1"/>
</dbReference>
<organism evidence="5 6">
    <name type="scientific">Anopheles maculatus</name>
    <dbReference type="NCBI Taxonomy" id="74869"/>
    <lineage>
        <taxon>Eukaryota</taxon>
        <taxon>Metazoa</taxon>
        <taxon>Ecdysozoa</taxon>
        <taxon>Arthropoda</taxon>
        <taxon>Hexapoda</taxon>
        <taxon>Insecta</taxon>
        <taxon>Pterygota</taxon>
        <taxon>Neoptera</taxon>
        <taxon>Endopterygota</taxon>
        <taxon>Diptera</taxon>
        <taxon>Nematocera</taxon>
        <taxon>Culicoidea</taxon>
        <taxon>Culicidae</taxon>
        <taxon>Anophelinae</taxon>
        <taxon>Anopheles</taxon>
        <taxon>Anopheles maculatus group</taxon>
    </lineage>
</organism>